<dbReference type="OMA" id="AHEEQSH"/>
<proteinExistence type="predicted"/>
<organism evidence="1 2">
    <name type="scientific">Oryza sativa subsp. indica</name>
    <name type="common">Rice</name>
    <dbReference type="NCBI Taxonomy" id="39946"/>
    <lineage>
        <taxon>Eukaryota</taxon>
        <taxon>Viridiplantae</taxon>
        <taxon>Streptophyta</taxon>
        <taxon>Embryophyta</taxon>
        <taxon>Tracheophyta</taxon>
        <taxon>Spermatophyta</taxon>
        <taxon>Magnoliopsida</taxon>
        <taxon>Liliopsida</taxon>
        <taxon>Poales</taxon>
        <taxon>Poaceae</taxon>
        <taxon>BOP clade</taxon>
        <taxon>Oryzoideae</taxon>
        <taxon>Oryzeae</taxon>
        <taxon>Oryzinae</taxon>
        <taxon>Oryza</taxon>
        <taxon>Oryza sativa</taxon>
    </lineage>
</organism>
<dbReference type="HOGENOM" id="CLU_691495_0_0_1"/>
<dbReference type="Proteomes" id="UP000007015">
    <property type="component" value="Chromosome 8"/>
</dbReference>
<keyword evidence="2" id="KW-1185">Reference proteome</keyword>
<protein>
    <submittedName>
        <fullName evidence="1">Uncharacterized protein</fullName>
    </submittedName>
</protein>
<evidence type="ECO:0000313" key="2">
    <source>
        <dbReference type="Proteomes" id="UP000007015"/>
    </source>
</evidence>
<gene>
    <name evidence="1" type="ORF">OsI_29128</name>
</gene>
<dbReference type="AlphaFoldDB" id="B8BAH9"/>
<dbReference type="EMBL" id="CM000133">
    <property type="protein sequence ID" value="EEC83527.1"/>
    <property type="molecule type" value="Genomic_DNA"/>
</dbReference>
<dbReference type="Gramene" id="BGIOSGA027027-TA">
    <property type="protein sequence ID" value="BGIOSGA027027-PA"/>
    <property type="gene ID" value="BGIOSGA027027"/>
</dbReference>
<name>B8BAH9_ORYSI</name>
<evidence type="ECO:0000313" key="1">
    <source>
        <dbReference type="EMBL" id="EEC83527.1"/>
    </source>
</evidence>
<dbReference type="PANTHER" id="PTHR33075">
    <property type="entry name" value="OS02G0499800 PROTEIN"/>
    <property type="match status" value="1"/>
</dbReference>
<reference evidence="1 2" key="1">
    <citation type="journal article" date="2005" name="PLoS Biol.">
        <title>The genomes of Oryza sativa: a history of duplications.</title>
        <authorList>
            <person name="Yu J."/>
            <person name="Wang J."/>
            <person name="Lin W."/>
            <person name="Li S."/>
            <person name="Li H."/>
            <person name="Zhou J."/>
            <person name="Ni P."/>
            <person name="Dong W."/>
            <person name="Hu S."/>
            <person name="Zeng C."/>
            <person name="Zhang J."/>
            <person name="Zhang Y."/>
            <person name="Li R."/>
            <person name="Xu Z."/>
            <person name="Li S."/>
            <person name="Li X."/>
            <person name="Zheng H."/>
            <person name="Cong L."/>
            <person name="Lin L."/>
            <person name="Yin J."/>
            <person name="Geng J."/>
            <person name="Li G."/>
            <person name="Shi J."/>
            <person name="Liu J."/>
            <person name="Lv H."/>
            <person name="Li J."/>
            <person name="Wang J."/>
            <person name="Deng Y."/>
            <person name="Ran L."/>
            <person name="Shi X."/>
            <person name="Wang X."/>
            <person name="Wu Q."/>
            <person name="Li C."/>
            <person name="Ren X."/>
            <person name="Wang J."/>
            <person name="Wang X."/>
            <person name="Li D."/>
            <person name="Liu D."/>
            <person name="Zhang X."/>
            <person name="Ji Z."/>
            <person name="Zhao W."/>
            <person name="Sun Y."/>
            <person name="Zhang Z."/>
            <person name="Bao J."/>
            <person name="Han Y."/>
            <person name="Dong L."/>
            <person name="Ji J."/>
            <person name="Chen P."/>
            <person name="Wu S."/>
            <person name="Liu J."/>
            <person name="Xiao Y."/>
            <person name="Bu D."/>
            <person name="Tan J."/>
            <person name="Yang L."/>
            <person name="Ye C."/>
            <person name="Zhang J."/>
            <person name="Xu J."/>
            <person name="Zhou Y."/>
            <person name="Yu Y."/>
            <person name="Zhang B."/>
            <person name="Zhuang S."/>
            <person name="Wei H."/>
            <person name="Liu B."/>
            <person name="Lei M."/>
            <person name="Yu H."/>
            <person name="Li Y."/>
            <person name="Xu H."/>
            <person name="Wei S."/>
            <person name="He X."/>
            <person name="Fang L."/>
            <person name="Zhang Z."/>
            <person name="Zhang Y."/>
            <person name="Huang X."/>
            <person name="Su Z."/>
            <person name="Tong W."/>
            <person name="Li J."/>
            <person name="Tong Z."/>
            <person name="Li S."/>
            <person name="Ye J."/>
            <person name="Wang L."/>
            <person name="Fang L."/>
            <person name="Lei T."/>
            <person name="Chen C."/>
            <person name="Chen H."/>
            <person name="Xu Z."/>
            <person name="Li H."/>
            <person name="Huang H."/>
            <person name="Zhang F."/>
            <person name="Xu H."/>
            <person name="Li N."/>
            <person name="Zhao C."/>
            <person name="Li S."/>
            <person name="Dong L."/>
            <person name="Huang Y."/>
            <person name="Li L."/>
            <person name="Xi Y."/>
            <person name="Qi Q."/>
            <person name="Li W."/>
            <person name="Zhang B."/>
            <person name="Hu W."/>
            <person name="Zhang Y."/>
            <person name="Tian X."/>
            <person name="Jiao Y."/>
            <person name="Liang X."/>
            <person name="Jin J."/>
            <person name="Gao L."/>
            <person name="Zheng W."/>
            <person name="Hao B."/>
            <person name="Liu S."/>
            <person name="Wang W."/>
            <person name="Yuan L."/>
            <person name="Cao M."/>
            <person name="McDermott J."/>
            <person name="Samudrala R."/>
            <person name="Wang J."/>
            <person name="Wong G.K."/>
            <person name="Yang H."/>
        </authorList>
    </citation>
    <scope>NUCLEOTIDE SEQUENCE [LARGE SCALE GENOMIC DNA]</scope>
    <source>
        <strain evidence="2">cv. 93-11</strain>
    </source>
</reference>
<dbReference type="PANTHER" id="PTHR33075:SF7">
    <property type="entry name" value="OS02G0303350 PROTEIN"/>
    <property type="match status" value="1"/>
</dbReference>
<accession>B8BAH9</accession>
<sequence length="399" mass="44482">MVTPAPLGGWDFSLGITSGMKPYSGSALLFTSPFFSNRPFTLVVDFPHSSFWLCCSSAALALRACIGGSSGDLHVSRLSGRCYSFTVCSKKVGLWIYNLRSFTCKDYVARFFLWRDGGPNWHKEYDIWLAAQEADWTIVRHKKKSKIVSKTISSSRKSVPHANNALVPVKLVFHRLSSFFWQSPEDSGEWQIFPTHQVAPTISLDVAMGPLVSQTEEVVPSFIVYPQFWKLLSICRTLLCGPRLLGPQPMSSDVVPYQLPVHHVFQFAMLASALIWAEENWVSQQVISVQPIQAIHPQHTVSVLDLLLDPFQQDVSPALPPRPKRGTGKLILLDSEIRRSERINNLSDGFMSPDPNLGVGKPRGKARAKSSKKLKMLAQESGILLSLNPLPLELNDRIA</sequence>